<evidence type="ECO:0000313" key="3">
    <source>
        <dbReference type="Proteomes" id="UP000001357"/>
    </source>
</evidence>
<dbReference type="GO" id="GO:0055088">
    <property type="term" value="P:lipid homeostasis"/>
    <property type="evidence" value="ECO:0000318"/>
    <property type="project" value="GO_Central"/>
</dbReference>
<dbReference type="AlphaFoldDB" id="A9UX63"/>
<dbReference type="RefSeq" id="XP_001745102.1">
    <property type="nucleotide sequence ID" value="XM_001745050.1"/>
</dbReference>
<accession>A9UX63</accession>
<dbReference type="InParanoid" id="A9UX63"/>
<dbReference type="EMBL" id="CH991548">
    <property type="protein sequence ID" value="EDQ90335.1"/>
    <property type="molecule type" value="Genomic_DNA"/>
</dbReference>
<keyword evidence="1" id="KW-1133">Transmembrane helix</keyword>
<dbReference type="OMA" id="MVHEWRS"/>
<organism evidence="2 3">
    <name type="scientific">Monosiga brevicollis</name>
    <name type="common">Choanoflagellate</name>
    <dbReference type="NCBI Taxonomy" id="81824"/>
    <lineage>
        <taxon>Eukaryota</taxon>
        <taxon>Choanoflagellata</taxon>
        <taxon>Craspedida</taxon>
        <taxon>Salpingoecidae</taxon>
        <taxon>Monosiga</taxon>
    </lineage>
</organism>
<keyword evidence="1" id="KW-0812">Transmembrane</keyword>
<dbReference type="GeneID" id="5890220"/>
<proteinExistence type="predicted"/>
<feature type="transmembrane region" description="Helical" evidence="1">
    <location>
        <begin position="107"/>
        <end position="127"/>
    </location>
</feature>
<protein>
    <recommendedName>
        <fullName evidence="4">TLC domain-containing protein</fullName>
    </recommendedName>
</protein>
<dbReference type="GO" id="GO:0005783">
    <property type="term" value="C:endoplasmic reticulum"/>
    <property type="evidence" value="ECO:0000318"/>
    <property type="project" value="GO_Central"/>
</dbReference>
<feature type="transmembrane region" description="Helical" evidence="1">
    <location>
        <begin position="165"/>
        <end position="184"/>
    </location>
</feature>
<name>A9UX63_MONBE</name>
<dbReference type="STRING" id="81824.A9UX63"/>
<dbReference type="Proteomes" id="UP000001357">
    <property type="component" value="Unassembled WGS sequence"/>
</dbReference>
<evidence type="ECO:0000313" key="2">
    <source>
        <dbReference type="EMBL" id="EDQ90335.1"/>
    </source>
</evidence>
<evidence type="ECO:0000256" key="1">
    <source>
        <dbReference type="SAM" id="Phobius"/>
    </source>
</evidence>
<feature type="transmembrane region" description="Helical" evidence="1">
    <location>
        <begin position="12"/>
        <end position="31"/>
    </location>
</feature>
<dbReference type="KEGG" id="mbr:MONBRDRAFT_24687"/>
<feature type="transmembrane region" description="Helical" evidence="1">
    <location>
        <begin position="133"/>
        <end position="153"/>
    </location>
</feature>
<dbReference type="eggNOG" id="ENOG502S83H">
    <property type="taxonomic scope" value="Eukaryota"/>
</dbReference>
<reference evidence="2 3" key="1">
    <citation type="journal article" date="2008" name="Nature">
        <title>The genome of the choanoflagellate Monosiga brevicollis and the origin of metazoans.</title>
        <authorList>
            <consortium name="JGI Sequencing"/>
            <person name="King N."/>
            <person name="Westbrook M.J."/>
            <person name="Young S.L."/>
            <person name="Kuo A."/>
            <person name="Abedin M."/>
            <person name="Chapman J."/>
            <person name="Fairclough S."/>
            <person name="Hellsten U."/>
            <person name="Isogai Y."/>
            <person name="Letunic I."/>
            <person name="Marr M."/>
            <person name="Pincus D."/>
            <person name="Putnam N."/>
            <person name="Rokas A."/>
            <person name="Wright K.J."/>
            <person name="Zuzow R."/>
            <person name="Dirks W."/>
            <person name="Good M."/>
            <person name="Goodstein D."/>
            <person name="Lemons D."/>
            <person name="Li W."/>
            <person name="Lyons J.B."/>
            <person name="Morris A."/>
            <person name="Nichols S."/>
            <person name="Richter D.J."/>
            <person name="Salamov A."/>
            <person name="Bork P."/>
            <person name="Lim W.A."/>
            <person name="Manning G."/>
            <person name="Miller W.T."/>
            <person name="McGinnis W."/>
            <person name="Shapiro H."/>
            <person name="Tjian R."/>
            <person name="Grigoriev I.V."/>
            <person name="Rokhsar D."/>
        </authorList>
    </citation>
    <scope>NUCLEOTIDE SEQUENCE [LARGE SCALE GENOMIC DNA]</scope>
    <source>
        <strain evidence="3">MX1 / ATCC 50154</strain>
    </source>
</reference>
<keyword evidence="1" id="KW-0472">Membrane</keyword>
<evidence type="ECO:0008006" key="4">
    <source>
        <dbReference type="Google" id="ProtNLM"/>
    </source>
</evidence>
<sequence>MDRWALQTNPRALGWTLSTVTAIITAVAATGETINGLVQGYDSDEFFSSHRLSRFILTYVFVNFSLDLVLGSIDYPQFIDPLSGWTHHILFNTLILGLTYHDSHNTLFYAFIEEIPTLLLGLGNIHLPWRQDLLFGATFFLTRICYHAYHAYVILTHIHQPRPSVIYAALFTSLTFLLHVYWFSNWVRNLPKYLKAIARSANERPKAQ</sequence>
<gene>
    <name evidence="2" type="ORF">MONBRDRAFT_24687</name>
</gene>
<keyword evidence="3" id="KW-1185">Reference proteome</keyword>